<keyword evidence="3" id="KW-1133">Transmembrane helix</keyword>
<dbReference type="Pfam" id="PF03968">
    <property type="entry name" value="LptD_N"/>
    <property type="match status" value="3"/>
</dbReference>
<name>N0B326_9HYPH</name>
<dbReference type="GO" id="GO:0015221">
    <property type="term" value="F:lipopolysaccharide transmembrane transporter activity"/>
    <property type="evidence" value="ECO:0007669"/>
    <property type="project" value="InterPro"/>
</dbReference>
<feature type="domain" description="Organic solvent tolerance-like N-terminal" evidence="4">
    <location>
        <begin position="360"/>
        <end position="403"/>
    </location>
</feature>
<dbReference type="InterPro" id="IPR052037">
    <property type="entry name" value="LPS_export_LptA"/>
</dbReference>
<dbReference type="eggNOG" id="COG5375">
    <property type="taxonomic scope" value="Bacteria"/>
</dbReference>
<keyword evidence="3" id="KW-0472">Membrane</keyword>
<feature type="domain" description="Organic solvent tolerance-like N-terminal" evidence="4">
    <location>
        <begin position="461"/>
        <end position="578"/>
    </location>
</feature>
<evidence type="ECO:0000256" key="3">
    <source>
        <dbReference type="SAM" id="Phobius"/>
    </source>
</evidence>
<keyword evidence="3" id="KW-0812">Transmembrane</keyword>
<reference evidence="5 6" key="1">
    <citation type="journal article" date="2013" name="Genome Announc.">
        <title>Genome sequences for three denitrifying bacterial strains isolated from a uranium- and nitrate-contaminated subsurface environment.</title>
        <authorList>
            <person name="Venkatramanan R."/>
            <person name="Prakash O."/>
            <person name="Woyke T."/>
            <person name="Chain P."/>
            <person name="Goodwin L.A."/>
            <person name="Watson D."/>
            <person name="Brooks S."/>
            <person name="Kostka J.E."/>
            <person name="Green S.J."/>
        </authorList>
    </citation>
    <scope>NUCLEOTIDE SEQUENCE [LARGE SCALE GENOMIC DNA]</scope>
    <source>
        <strain evidence="5 6">1NES1</strain>
    </source>
</reference>
<dbReference type="InterPro" id="IPR005653">
    <property type="entry name" value="OstA-like_N"/>
</dbReference>
<dbReference type="Pfam" id="PF06835">
    <property type="entry name" value="LptC"/>
    <property type="match status" value="1"/>
</dbReference>
<dbReference type="InterPro" id="IPR010664">
    <property type="entry name" value="LipoPS_assembly_LptC-rel"/>
</dbReference>
<gene>
    <name evidence="5" type="ORF">HYPDE_24533</name>
</gene>
<dbReference type="GO" id="GO:0009279">
    <property type="term" value="C:cell outer membrane"/>
    <property type="evidence" value="ECO:0007669"/>
    <property type="project" value="TreeGrafter"/>
</dbReference>
<dbReference type="GO" id="GO:0017089">
    <property type="term" value="F:glycolipid transfer activity"/>
    <property type="evidence" value="ECO:0007669"/>
    <property type="project" value="TreeGrafter"/>
</dbReference>
<dbReference type="HOGENOM" id="CLU_410366_0_0_5"/>
<dbReference type="OrthoDB" id="9811926at2"/>
<organism evidence="5 6">
    <name type="scientific">Hyphomicrobium denitrificans 1NES1</name>
    <dbReference type="NCBI Taxonomy" id="670307"/>
    <lineage>
        <taxon>Bacteria</taxon>
        <taxon>Pseudomonadati</taxon>
        <taxon>Pseudomonadota</taxon>
        <taxon>Alphaproteobacteria</taxon>
        <taxon>Hyphomicrobiales</taxon>
        <taxon>Hyphomicrobiaceae</taxon>
        <taxon>Hyphomicrobium</taxon>
    </lineage>
</organism>
<evidence type="ECO:0000259" key="4">
    <source>
        <dbReference type="Pfam" id="PF03968"/>
    </source>
</evidence>
<accession>N0B326</accession>
<dbReference type="PANTHER" id="PTHR36504:SF1">
    <property type="entry name" value="LIPOPOLYSACCHARIDE EXPORT SYSTEM PROTEIN LPTA"/>
    <property type="match status" value="1"/>
</dbReference>
<evidence type="ECO:0000256" key="2">
    <source>
        <dbReference type="SAM" id="MobiDB-lite"/>
    </source>
</evidence>
<dbReference type="AlphaFoldDB" id="N0B326"/>
<dbReference type="GO" id="GO:0005886">
    <property type="term" value="C:plasma membrane"/>
    <property type="evidence" value="ECO:0007669"/>
    <property type="project" value="InterPro"/>
</dbReference>
<dbReference type="STRING" id="670307.HYPDE_24533"/>
<dbReference type="NCBIfam" id="TIGR04409">
    <property type="entry name" value="LptC_YrbK"/>
    <property type="match status" value="1"/>
</dbReference>
<keyword evidence="1" id="KW-0732">Signal</keyword>
<dbReference type="RefSeq" id="WP_015596629.1">
    <property type="nucleotide sequence ID" value="NC_021172.1"/>
</dbReference>
<dbReference type="EMBL" id="CP005587">
    <property type="protein sequence ID" value="AGK56592.1"/>
    <property type="molecule type" value="Genomic_DNA"/>
</dbReference>
<dbReference type="KEGG" id="hdt:HYPDE_24533"/>
<dbReference type="Proteomes" id="UP000005952">
    <property type="component" value="Chromosome"/>
</dbReference>
<evidence type="ECO:0000313" key="6">
    <source>
        <dbReference type="Proteomes" id="UP000005952"/>
    </source>
</evidence>
<protein>
    <submittedName>
        <fullName evidence="5">OstA family protein</fullName>
    </submittedName>
</protein>
<feature type="region of interest" description="Disordered" evidence="2">
    <location>
        <begin position="429"/>
        <end position="458"/>
    </location>
</feature>
<evidence type="ECO:0000313" key="5">
    <source>
        <dbReference type="EMBL" id="AGK56592.1"/>
    </source>
</evidence>
<proteinExistence type="predicted"/>
<dbReference type="Gene3D" id="2.60.450.10">
    <property type="entry name" value="Lipopolysaccharide (LPS) transport protein A like domain"/>
    <property type="match status" value="4"/>
</dbReference>
<feature type="domain" description="Organic solvent tolerance-like N-terminal" evidence="4">
    <location>
        <begin position="249"/>
        <end position="359"/>
    </location>
</feature>
<dbReference type="PANTHER" id="PTHR36504">
    <property type="entry name" value="LIPOPOLYSACCHARIDE EXPORT SYSTEM PROTEIN LPTA"/>
    <property type="match status" value="1"/>
</dbReference>
<dbReference type="eggNOG" id="COG1934">
    <property type="taxonomic scope" value="Bacteria"/>
</dbReference>
<feature type="region of interest" description="Disordered" evidence="2">
    <location>
        <begin position="221"/>
        <end position="245"/>
    </location>
</feature>
<keyword evidence="6" id="KW-1185">Reference proteome</keyword>
<evidence type="ECO:0000256" key="1">
    <source>
        <dbReference type="ARBA" id="ARBA00022729"/>
    </source>
</evidence>
<feature type="region of interest" description="Disordered" evidence="2">
    <location>
        <begin position="621"/>
        <end position="641"/>
    </location>
</feature>
<sequence length="641" mass="67901">MAATSDSAVTSGRGRASTSNIVFAIDRTVSRRVAHNHTKTVRRLKVALPLVAAGTIAVFLLTVLNSAGIGPKMPELEIPQIVAENLKMKNPHYEGFQSDGGRYWVKAETAQQDLKSLSVIHLDGITGDLLDVKKQKTHLVAARGLFDNKANILELYDSIRVTGDGGLNATLTHAKVRTKEGIITSDRPSTIVMGAGQITSNQLTIRQKTKEYTFVDDVHTHIKPKDSAPSGDQTPAQSLPFGKSGEPVEVVSSRLDVDDNKKVALFTGQVIATQAGSTLQAPEMTVTYEGAVAPQSGEAQSARQTPAETGTKVKQIIAKNSVTLTQPSGETATSRTATFDAAAQLAVLEGDVVLTQGTDKKAVGDRAEYYEADQKMVLTGPVVVTQGPNVLKGRRLVFHRATNKMQLTAPTDSSAGRITAHFVKPAVKQSAKNSDADQTESAEGIPFGQAFKTDPNAPYDVTSDRLDVDDNAKTALFTGDVVTVQGNFTIQSGEMTAYYTGRTGLGTSDDKAKSGASLTHIRAKKAVSVISKDGQKATGDWAEVDVKTNMASLGGNVVLTQGKNIVRGTKLLIDMTTGQATIKTEPTASSASSMVSASDVGNTGQIIKADRPSAIFYPGQFGKKVKGETDGTDGWQARSSP</sequence>
<feature type="transmembrane region" description="Helical" evidence="3">
    <location>
        <begin position="46"/>
        <end position="64"/>
    </location>
</feature>
<dbReference type="InterPro" id="IPR026265">
    <property type="entry name" value="LptC"/>
</dbReference>
<dbReference type="GO" id="GO:0030288">
    <property type="term" value="C:outer membrane-bounded periplasmic space"/>
    <property type="evidence" value="ECO:0007669"/>
    <property type="project" value="TreeGrafter"/>
</dbReference>